<name>M0QPC8_9ACTN</name>
<comment type="caution">
    <text evidence="1">The sequence shown here is derived from an EMBL/GenBank/DDBJ whole genome shotgun (WGS) entry which is preliminary data.</text>
</comment>
<dbReference type="Proteomes" id="UP000011666">
    <property type="component" value="Unassembled WGS sequence"/>
</dbReference>
<sequence>MQSLSELGPAVRHRAVAAEFTTRVGAVVAWDAPTPVDDWVARDVVAHLVDWFTDFLAAGDVTLPRGPSVVDDPIGAWAAHADAVQSLLDGPSADESFSHPYVGAHRLADAVDRFYTADGFAAALVDGMAEMDEVLRSSAQYGAAVDVAAAADPVTRMVGFIGRDPAWVPS</sequence>
<evidence type="ECO:0000313" key="2">
    <source>
        <dbReference type="Proteomes" id="UP000011666"/>
    </source>
</evidence>
<accession>M0QPC8</accession>
<keyword evidence="2" id="KW-1185">Reference proteome</keyword>
<proteinExistence type="predicted"/>
<protein>
    <recommendedName>
        <fullName evidence="3">Mycothiol-dependent maleylpyruvate isomerase metal-binding domain-containing protein</fullName>
    </recommendedName>
</protein>
<dbReference type="STRING" id="1223545.GS4_34_00890"/>
<gene>
    <name evidence="1" type="ORF">GS4_34_00890</name>
</gene>
<evidence type="ECO:0008006" key="3">
    <source>
        <dbReference type="Google" id="ProtNLM"/>
    </source>
</evidence>
<organism evidence="1 2">
    <name type="scientific">Gordonia soli NBRC 108243</name>
    <dbReference type="NCBI Taxonomy" id="1223545"/>
    <lineage>
        <taxon>Bacteria</taxon>
        <taxon>Bacillati</taxon>
        <taxon>Actinomycetota</taxon>
        <taxon>Actinomycetes</taxon>
        <taxon>Mycobacteriales</taxon>
        <taxon>Gordoniaceae</taxon>
        <taxon>Gordonia</taxon>
    </lineage>
</organism>
<evidence type="ECO:0000313" key="1">
    <source>
        <dbReference type="EMBL" id="GAC70403.1"/>
    </source>
</evidence>
<dbReference type="eggNOG" id="COG1877">
    <property type="taxonomic scope" value="Bacteria"/>
</dbReference>
<dbReference type="AlphaFoldDB" id="M0QPC8"/>
<reference evidence="1 2" key="1">
    <citation type="submission" date="2013-01" db="EMBL/GenBank/DDBJ databases">
        <title>Whole genome shotgun sequence of Gordonia soli NBRC 108243.</title>
        <authorList>
            <person name="Isaki-Nakamura S."/>
            <person name="Hosoyama A."/>
            <person name="Tsuchikane K."/>
            <person name="Ando Y."/>
            <person name="Baba S."/>
            <person name="Ohji S."/>
            <person name="Hamada M."/>
            <person name="Tamura T."/>
            <person name="Yamazoe A."/>
            <person name="Yamazaki S."/>
            <person name="Fujita N."/>
        </authorList>
    </citation>
    <scope>NUCLEOTIDE SEQUENCE [LARGE SCALE GENOMIC DNA]</scope>
    <source>
        <strain evidence="1 2">NBRC 108243</strain>
    </source>
</reference>
<dbReference type="EMBL" id="BANX01000034">
    <property type="protein sequence ID" value="GAC70403.1"/>
    <property type="molecule type" value="Genomic_DNA"/>
</dbReference>